<name>A0ABN3IY89_9ACTN</name>
<dbReference type="Proteomes" id="UP001501231">
    <property type="component" value="Unassembled WGS sequence"/>
</dbReference>
<protein>
    <submittedName>
        <fullName evidence="1">Uncharacterized protein</fullName>
    </submittedName>
</protein>
<organism evidence="1 2">
    <name type="scientific">Actinomadura vinacea</name>
    <dbReference type="NCBI Taxonomy" id="115336"/>
    <lineage>
        <taxon>Bacteria</taxon>
        <taxon>Bacillati</taxon>
        <taxon>Actinomycetota</taxon>
        <taxon>Actinomycetes</taxon>
        <taxon>Streptosporangiales</taxon>
        <taxon>Thermomonosporaceae</taxon>
        <taxon>Actinomadura</taxon>
    </lineage>
</organism>
<reference evidence="1 2" key="1">
    <citation type="journal article" date="2019" name="Int. J. Syst. Evol. Microbiol.">
        <title>The Global Catalogue of Microorganisms (GCM) 10K type strain sequencing project: providing services to taxonomists for standard genome sequencing and annotation.</title>
        <authorList>
            <consortium name="The Broad Institute Genomics Platform"/>
            <consortium name="The Broad Institute Genome Sequencing Center for Infectious Disease"/>
            <person name="Wu L."/>
            <person name="Ma J."/>
        </authorList>
    </citation>
    <scope>NUCLEOTIDE SEQUENCE [LARGE SCALE GENOMIC DNA]</scope>
    <source>
        <strain evidence="1 2">JCM 3325</strain>
    </source>
</reference>
<sequence>MRRVERNNEICSIEVGRGTLRLTSIEMRMTYGGWIEGLPTARTNDAMLERAAKRAGERFGRPVYVVPPERSTDDDSSWRFRGQPAEFVPAVECMGLFEGPPTPRAEGDWWTTMLAVVWYQRATDRVIHPDAVARMHDLPWDELAQDFTFDDW</sequence>
<comment type="caution">
    <text evidence="1">The sequence shown here is derived from an EMBL/GenBank/DDBJ whole genome shotgun (WGS) entry which is preliminary data.</text>
</comment>
<proteinExistence type="predicted"/>
<keyword evidence="2" id="KW-1185">Reference proteome</keyword>
<gene>
    <name evidence="1" type="ORF">GCM10010191_29810</name>
</gene>
<accession>A0ABN3IY89</accession>
<evidence type="ECO:0000313" key="1">
    <source>
        <dbReference type="EMBL" id="GAA2417295.1"/>
    </source>
</evidence>
<evidence type="ECO:0000313" key="2">
    <source>
        <dbReference type="Proteomes" id="UP001501231"/>
    </source>
</evidence>
<dbReference type="EMBL" id="BAAARW010000011">
    <property type="protein sequence ID" value="GAA2417295.1"/>
    <property type="molecule type" value="Genomic_DNA"/>
</dbReference>